<dbReference type="PANTHER" id="PTHR34126">
    <property type="entry name" value="PEROXISOME BIOGENESIS PROTEIN 22"/>
    <property type="match status" value="1"/>
</dbReference>
<keyword evidence="2" id="KW-1185">Reference proteome</keyword>
<name>A0A1Y1XYP5_9FUNG</name>
<sequence length="105" mass="11958">MTLSLKNVIVWNPLPDPTTPNYAFLEGTVPMIRSFARIYDIYLLMQISSLEERQQIIHLFSSAGLFEPTKPGQGDSIDQSRLVFCQSAEGKEYIARNLHSFIHVD</sequence>
<proteinExistence type="predicted"/>
<dbReference type="Pfam" id="PF22978">
    <property type="entry name" value="HAD_Pex22"/>
    <property type="match status" value="1"/>
</dbReference>
<evidence type="ECO:0000313" key="1">
    <source>
        <dbReference type="EMBL" id="ORX90775.1"/>
    </source>
</evidence>
<feature type="non-terminal residue" evidence="1">
    <location>
        <position position="105"/>
    </location>
</feature>
<dbReference type="EMBL" id="MCFE01000360">
    <property type="protein sequence ID" value="ORX90775.1"/>
    <property type="molecule type" value="Genomic_DNA"/>
</dbReference>
<protein>
    <submittedName>
        <fullName evidence="1">Uncharacterized protein</fullName>
    </submittedName>
</protein>
<dbReference type="GO" id="GO:0007031">
    <property type="term" value="P:peroxisome organization"/>
    <property type="evidence" value="ECO:0007669"/>
    <property type="project" value="InterPro"/>
</dbReference>
<dbReference type="AlphaFoldDB" id="A0A1Y1XYP5"/>
<accession>A0A1Y1XYP5</accession>
<dbReference type="PANTHER" id="PTHR34126:SF1">
    <property type="entry name" value="PEROXISOME BIOGENESIS PROTEIN 22"/>
    <property type="match status" value="1"/>
</dbReference>
<dbReference type="InParanoid" id="A0A1Y1XYP5"/>
<dbReference type="InterPro" id="IPR037485">
    <property type="entry name" value="PEX22"/>
</dbReference>
<dbReference type="Proteomes" id="UP000193498">
    <property type="component" value="Unassembled WGS sequence"/>
</dbReference>
<evidence type="ECO:0000313" key="2">
    <source>
        <dbReference type="Proteomes" id="UP000193498"/>
    </source>
</evidence>
<organism evidence="1 2">
    <name type="scientific">Basidiobolus meristosporus CBS 931.73</name>
    <dbReference type="NCBI Taxonomy" id="1314790"/>
    <lineage>
        <taxon>Eukaryota</taxon>
        <taxon>Fungi</taxon>
        <taxon>Fungi incertae sedis</taxon>
        <taxon>Zoopagomycota</taxon>
        <taxon>Entomophthoromycotina</taxon>
        <taxon>Basidiobolomycetes</taxon>
        <taxon>Basidiobolales</taxon>
        <taxon>Basidiobolaceae</taxon>
        <taxon>Basidiobolus</taxon>
    </lineage>
</organism>
<gene>
    <name evidence="1" type="ORF">K493DRAFT_189635</name>
</gene>
<dbReference type="OrthoDB" id="77656at2759"/>
<reference evidence="1 2" key="1">
    <citation type="submission" date="2016-07" db="EMBL/GenBank/DDBJ databases">
        <title>Pervasive Adenine N6-methylation of Active Genes in Fungi.</title>
        <authorList>
            <consortium name="DOE Joint Genome Institute"/>
            <person name="Mondo S.J."/>
            <person name="Dannebaum R.O."/>
            <person name="Kuo R.C."/>
            <person name="Labutti K."/>
            <person name="Haridas S."/>
            <person name="Kuo A."/>
            <person name="Salamov A."/>
            <person name="Ahrendt S.R."/>
            <person name="Lipzen A."/>
            <person name="Sullivan W."/>
            <person name="Andreopoulos W.B."/>
            <person name="Clum A."/>
            <person name="Lindquist E."/>
            <person name="Daum C."/>
            <person name="Ramamoorthy G.K."/>
            <person name="Gryganskyi A."/>
            <person name="Culley D."/>
            <person name="Magnuson J.K."/>
            <person name="James T.Y."/>
            <person name="O'Malley M.A."/>
            <person name="Stajich J.E."/>
            <person name="Spatafora J.W."/>
            <person name="Visel A."/>
            <person name="Grigoriev I.V."/>
        </authorList>
    </citation>
    <scope>NUCLEOTIDE SEQUENCE [LARGE SCALE GENOMIC DNA]</scope>
    <source>
        <strain evidence="1 2">CBS 931.73</strain>
    </source>
</reference>
<comment type="caution">
    <text evidence="1">The sequence shown here is derived from an EMBL/GenBank/DDBJ whole genome shotgun (WGS) entry which is preliminary data.</text>
</comment>